<dbReference type="RefSeq" id="WP_015959337.1">
    <property type="nucleotide sequence ID" value="NC_009648.1"/>
</dbReference>
<dbReference type="EnsemblBacteria" id="ABR80049">
    <property type="protein sequence ID" value="ABR80049"/>
    <property type="gene ID" value="KPN_04699"/>
</dbReference>
<evidence type="ECO:0000313" key="2">
    <source>
        <dbReference type="Proteomes" id="UP000000265"/>
    </source>
</evidence>
<dbReference type="AlphaFoldDB" id="A6THL5"/>
<sequence length="358" mass="40884">MSQVESCVSSSSLPIEQLLEVIGTISDTNYSRYYLKRFDFDTGIGWKETRSNILEQFSGKRKASERATYSNLVSITKALMFLGKHYCEIFPLTANEHSVLVANANKIKYDGKPYSECFPLFVSPEDLTVSSLPVLTHIEYKKSGIIFFFSTPRRVSERVEKLEKVQGVLRKVSYREDIKKQFIDTVFIPKEHNRIEFKISTEIGKRDIDNEMARLQDTFVEILSKNGISLKDSNSINLNKSISTIYNNSSIGRVVDCVFYSKDNGISIPRTCRKEVDVCLREQEYHLAGSEKEDVECVAVTVRWEEIDPKVKLKIKTQISLESMANFNYTVCKRFIIDNPKGLSHSISLVSIVEKGTE</sequence>
<evidence type="ECO:0000313" key="1">
    <source>
        <dbReference type="EMBL" id="ABR80049.1"/>
    </source>
</evidence>
<dbReference type="KEGG" id="kpn:KPN_04699"/>
<reference evidence="1 2" key="1">
    <citation type="journal article" date="2001" name="Nature">
        <title>Complete genome sequence of Salmonella enterica serovar Typhimurium LT2.</title>
        <authorList>
            <person name="McClelland M."/>
            <person name="Sanderson K.E."/>
            <person name="Spieth J."/>
            <person name="Clifton S.W."/>
            <person name="Latreille P."/>
            <person name="Courtney L."/>
            <person name="Porwollik S."/>
            <person name="Ali J."/>
            <person name="Dante M."/>
            <person name="Du F."/>
            <person name="Hou S."/>
            <person name="Layman D."/>
            <person name="Leonard S."/>
            <person name="Nguyen C."/>
            <person name="Scott K."/>
            <person name="Holmes A."/>
            <person name="Grewal N."/>
            <person name="Mulvaney E."/>
            <person name="Ryan E."/>
            <person name="Sun H."/>
            <person name="Florea L."/>
            <person name="Miller W."/>
            <person name="Stoneking T."/>
            <person name="Nhan M."/>
            <person name="Waterston R."/>
            <person name="Wilson R.K."/>
        </authorList>
    </citation>
    <scope>NUCLEOTIDE SEQUENCE [LARGE SCALE GENOMIC DNA]</scope>
    <source>
        <strain evidence="2">ATCC 700721 / MGH 78578</strain>
    </source>
</reference>
<dbReference type="HOGENOM" id="CLU_773350_0_0_6"/>
<proteinExistence type="predicted"/>
<gene>
    <name evidence="1" type="ORF">KPN_04699</name>
</gene>
<dbReference type="STRING" id="272620.KPN_04699"/>
<accession>A6THL5</accession>
<dbReference type="EMBL" id="CP000647">
    <property type="protein sequence ID" value="ABR80049.1"/>
    <property type="molecule type" value="Genomic_DNA"/>
</dbReference>
<dbReference type="Proteomes" id="UP000000265">
    <property type="component" value="Chromosome"/>
</dbReference>
<organism evidence="1 2">
    <name type="scientific">Klebsiella pneumoniae subsp. pneumoniae (strain ATCC 700721 / MGH 78578)</name>
    <dbReference type="NCBI Taxonomy" id="272620"/>
    <lineage>
        <taxon>Bacteria</taxon>
        <taxon>Pseudomonadati</taxon>
        <taxon>Pseudomonadota</taxon>
        <taxon>Gammaproteobacteria</taxon>
        <taxon>Enterobacterales</taxon>
        <taxon>Enterobacteriaceae</taxon>
        <taxon>Klebsiella/Raoultella group</taxon>
        <taxon>Klebsiella</taxon>
        <taxon>Klebsiella pneumoniae complex</taxon>
    </lineage>
</organism>
<dbReference type="PaxDb" id="272620-KPN_04699"/>
<protein>
    <submittedName>
        <fullName evidence="1">Uncharacterized protein</fullName>
    </submittedName>
</protein>
<name>A6THL5_KLEP7</name>
<reference evidence="1 2" key="2">
    <citation type="submission" date="2006-09" db="EMBL/GenBank/DDBJ databases">
        <authorList>
            <consortium name="The Klebsiella pneumonia Genome Sequencing Project"/>
            <person name="McClelland M."/>
            <person name="Sanderson E.K."/>
            <person name="Spieth J."/>
            <person name="Clifton W.S."/>
            <person name="Latreille P."/>
            <person name="Sabo A."/>
            <person name="Pepin K."/>
            <person name="Bhonagiri V."/>
            <person name="Porwollik S."/>
            <person name="Ali J."/>
            <person name="Wilson R.K."/>
        </authorList>
    </citation>
    <scope>NUCLEOTIDE SEQUENCE [LARGE SCALE GENOMIC DNA]</scope>
    <source>
        <strain evidence="2">ATCC 700721 / MGH 78578</strain>
    </source>
</reference>